<feature type="transmembrane region" description="Helical" evidence="9">
    <location>
        <begin position="148"/>
        <end position="165"/>
    </location>
</feature>
<feature type="transmembrane region" description="Helical" evidence="9">
    <location>
        <begin position="66"/>
        <end position="89"/>
    </location>
</feature>
<feature type="transmembrane region" description="Helical" evidence="9">
    <location>
        <begin position="561"/>
        <end position="584"/>
    </location>
</feature>
<keyword evidence="5" id="KW-0029">Amino-acid transport</keyword>
<evidence type="ECO:0000256" key="8">
    <source>
        <dbReference type="ARBA" id="ARBA00037998"/>
    </source>
</evidence>
<feature type="transmembrane region" description="Helical" evidence="9">
    <location>
        <begin position="232"/>
        <end position="254"/>
    </location>
</feature>
<feature type="transmembrane region" description="Helical" evidence="9">
    <location>
        <begin position="522"/>
        <end position="541"/>
    </location>
</feature>
<name>A0ABW9ACC6_9BURK</name>
<dbReference type="CDD" id="cd06581">
    <property type="entry name" value="TM_PBP1_LivM_like"/>
    <property type="match status" value="1"/>
</dbReference>
<keyword evidence="11" id="KW-1185">Reference proteome</keyword>
<dbReference type="PANTHER" id="PTHR11795:SF442">
    <property type="entry name" value="ABC TRANSPORTER ATP-BINDING PROTEIN"/>
    <property type="match status" value="1"/>
</dbReference>
<evidence type="ECO:0000313" key="11">
    <source>
        <dbReference type="Proteomes" id="UP001629246"/>
    </source>
</evidence>
<feature type="transmembrane region" description="Helical" evidence="9">
    <location>
        <begin position="6"/>
        <end position="31"/>
    </location>
</feature>
<keyword evidence="6 9" id="KW-1133">Transmembrane helix</keyword>
<evidence type="ECO:0000256" key="4">
    <source>
        <dbReference type="ARBA" id="ARBA00022692"/>
    </source>
</evidence>
<dbReference type="EMBL" id="JAQQFM010000006">
    <property type="protein sequence ID" value="MFL9925423.1"/>
    <property type="molecule type" value="Genomic_DNA"/>
</dbReference>
<feature type="transmembrane region" description="Helical" evidence="9">
    <location>
        <begin position="193"/>
        <end position="212"/>
    </location>
</feature>
<feature type="transmembrane region" description="Helical" evidence="9">
    <location>
        <begin position="402"/>
        <end position="421"/>
    </location>
</feature>
<accession>A0ABW9ACC6</accession>
<keyword evidence="7 9" id="KW-0472">Membrane</keyword>
<feature type="transmembrane region" description="Helical" evidence="9">
    <location>
        <begin position="343"/>
        <end position="367"/>
    </location>
</feature>
<dbReference type="CDD" id="cd06582">
    <property type="entry name" value="TM_PBP1_LivH_like"/>
    <property type="match status" value="1"/>
</dbReference>
<feature type="transmembrane region" description="Helical" evidence="9">
    <location>
        <begin position="379"/>
        <end position="396"/>
    </location>
</feature>
<dbReference type="Pfam" id="PF02653">
    <property type="entry name" value="BPD_transp_2"/>
    <property type="match status" value="2"/>
</dbReference>
<evidence type="ECO:0000256" key="1">
    <source>
        <dbReference type="ARBA" id="ARBA00004651"/>
    </source>
</evidence>
<feature type="transmembrane region" description="Helical" evidence="9">
    <location>
        <begin position="596"/>
        <end position="618"/>
    </location>
</feature>
<keyword evidence="3" id="KW-1003">Cell membrane</keyword>
<comment type="subcellular location">
    <subcellularLocation>
        <location evidence="1">Cell membrane</location>
        <topology evidence="1">Multi-pass membrane protein</topology>
    </subcellularLocation>
</comment>
<gene>
    <name evidence="10" type="ORF">PQR62_14185</name>
</gene>
<dbReference type="InterPro" id="IPR043428">
    <property type="entry name" value="LivM-like"/>
</dbReference>
<feature type="transmembrane region" description="Helical" evidence="9">
    <location>
        <begin position="43"/>
        <end position="60"/>
    </location>
</feature>
<organism evidence="10 11">
    <name type="scientific">Herbaspirillum lusitanum</name>
    <dbReference type="NCBI Taxonomy" id="213312"/>
    <lineage>
        <taxon>Bacteria</taxon>
        <taxon>Pseudomonadati</taxon>
        <taxon>Pseudomonadota</taxon>
        <taxon>Betaproteobacteria</taxon>
        <taxon>Burkholderiales</taxon>
        <taxon>Oxalobacteraceae</taxon>
        <taxon>Herbaspirillum</taxon>
    </lineage>
</organism>
<dbReference type="InterPro" id="IPR052157">
    <property type="entry name" value="BCAA_transport_permease"/>
</dbReference>
<evidence type="ECO:0000256" key="9">
    <source>
        <dbReference type="SAM" id="Phobius"/>
    </source>
</evidence>
<evidence type="ECO:0000256" key="5">
    <source>
        <dbReference type="ARBA" id="ARBA00022970"/>
    </source>
</evidence>
<evidence type="ECO:0000256" key="2">
    <source>
        <dbReference type="ARBA" id="ARBA00022448"/>
    </source>
</evidence>
<feature type="transmembrane region" description="Helical" evidence="9">
    <location>
        <begin position="101"/>
        <end position="120"/>
    </location>
</feature>
<dbReference type="RefSeq" id="WP_408158616.1">
    <property type="nucleotide sequence ID" value="NZ_JAQQFM010000006.1"/>
</dbReference>
<feature type="transmembrane region" description="Helical" evidence="9">
    <location>
        <begin position="472"/>
        <end position="492"/>
    </location>
</feature>
<dbReference type="Proteomes" id="UP001629246">
    <property type="component" value="Unassembled WGS sequence"/>
</dbReference>
<evidence type="ECO:0000256" key="3">
    <source>
        <dbReference type="ARBA" id="ARBA00022475"/>
    </source>
</evidence>
<evidence type="ECO:0000313" key="10">
    <source>
        <dbReference type="EMBL" id="MFL9925423.1"/>
    </source>
</evidence>
<reference evidence="10 11" key="1">
    <citation type="journal article" date="2024" name="Chem. Sci.">
        <title>Discovery of megapolipeptins by genome mining of a Burkholderiales bacteria collection.</title>
        <authorList>
            <person name="Paulo B.S."/>
            <person name="Recchia M.J.J."/>
            <person name="Lee S."/>
            <person name="Fergusson C.H."/>
            <person name="Romanowski S.B."/>
            <person name="Hernandez A."/>
            <person name="Krull N."/>
            <person name="Liu D.Y."/>
            <person name="Cavanagh H."/>
            <person name="Bos A."/>
            <person name="Gray C.A."/>
            <person name="Murphy B.T."/>
            <person name="Linington R.G."/>
            <person name="Eustaquio A.S."/>
        </authorList>
    </citation>
    <scope>NUCLEOTIDE SEQUENCE [LARGE SCALE GENOMIC DNA]</scope>
    <source>
        <strain evidence="10 11">RL21-008-BIB-A</strain>
    </source>
</reference>
<dbReference type="InterPro" id="IPR001851">
    <property type="entry name" value="ABC_transp_permease"/>
</dbReference>
<protein>
    <submittedName>
        <fullName evidence="10">ABC transporter permease</fullName>
    </submittedName>
</protein>
<dbReference type="PANTHER" id="PTHR11795">
    <property type="entry name" value="BRANCHED-CHAIN AMINO ACID TRANSPORT SYSTEM PERMEASE PROTEIN LIVH"/>
    <property type="match status" value="1"/>
</dbReference>
<sequence length="639" mass="67530">MTLSGLLVQMINGLADASAMFLVAAGLSLIFGVTRIVNFAHGSFYMLGIFIVYTLVGLIGASGLGFWSAVLLAALATGLLGAVVEIVILRRIYRAPELFQLLATFALVLVLKDAALYVWGPEDLFAPRAPGLSGYVELLGRRLPQYDLVLILIGPLVFGLLWLLLNRTRWGTLIRAATQDREMAGALGINQSWLFTGVFALGCFLAGLGGALQGPRMPANLALDLETIGNAFVVVVVGGMGSIGGAFLAALLIAEIKALCIAFGQVSFAGIEVSLSKLTLVVEFLVMAAILVVRPWGLLGRPQPQVRAGAFDETPLHPAAPWQRRLVWGGLALLLAAPVLAPVFPYLTVLLVEILIAILFAASLHFIMGPGGMASFGHAAYFGLGAYAAALVLLRLHAPMELALLAGPLAGALGALLFGWFCVRLSGVYLAMLTLAFAQIVWAIVFQWDEMTGGSNGLIGVWPAPWLASPTAYYYLALGFSAAGVWLLRRVLFSPFGYAMRAGRDSPLRADAIGIDVKRMQWLAFVIAGAFCGMAGSLFAFSKGSISTEAISIARSVDGLVMVMLGGVQTLAGPVVGAAAFTWLQDLIARETDYWRALLGVTILALVLLFPAGIAGYFGQLAQRFGGPAADKRSSGEAP</sequence>
<comment type="similarity">
    <text evidence="8">Belongs to the binding-protein-dependent transport system permease family. LivHM subfamily.</text>
</comment>
<keyword evidence="2" id="KW-0813">Transport</keyword>
<proteinExistence type="inferred from homology"/>
<evidence type="ECO:0000256" key="6">
    <source>
        <dbReference type="ARBA" id="ARBA00022989"/>
    </source>
</evidence>
<keyword evidence="4 9" id="KW-0812">Transmembrane</keyword>
<evidence type="ECO:0000256" key="7">
    <source>
        <dbReference type="ARBA" id="ARBA00023136"/>
    </source>
</evidence>
<comment type="caution">
    <text evidence="10">The sequence shown here is derived from an EMBL/GenBank/DDBJ whole genome shotgun (WGS) entry which is preliminary data.</text>
</comment>
<feature type="transmembrane region" description="Helical" evidence="9">
    <location>
        <begin position="428"/>
        <end position="448"/>
    </location>
</feature>